<sequence>MRLLRRCTGRPPRRAVVQVGGRGSGALATTLGPRSPRVLEVGTGSSSIAPTTEADEVAPEGFSEAHREERWETSAKALIALATALALNPVLSILRLGGNSLGAEGIALLAPALLTPHCALSELSLPLNGLRAEGAEVLAVPVASSASLRALDLTANDVGDQGVTALATALIEVTPPAQLAPASLPPADASLVHAGLAELNLSRNGLTGSCTLALAKALLGLGHNRIGDAGAAALGTALARGRSQLQRLDLGHNAIGDEGATKLAEGLSAGGPPLQVLRLHWNKLGEQAGRALGTALGKLRTLRTLELNNNTLGSRAADALLAGVLANVHSGCSQLTHLGLECNVLPYPTLLKIQQAIAGGVKRAKAGRSALAFSRLEVLQEMPQQLEAAKREYAALCRQRAEAQQRVRALTTALDDEKASTDEARVHALETALADKQRVDRARVALQQLQAALKEKREHWALQLEQRRKRCALETARVTNLEERFAGELRQLQLDQHEPWADGEMRAALYHEFGGPIAVATLPRPTAPAGGVVVKVEATGVCRSDWHGWKGHDSDIVDHGLPFVPGHELSGTIAEVGEGVTKFRVGDRVAVPFILSCGTCRECARGRATVCEAQAQPGFTMHGSFAEFVALPRAERNLCHLPAQVTFAEAAALGCRSTTAYRAAGETLAVFGCGGLGLSAVLCAVAVGARVIAVDVNAPARAKAEALGAVASIDATLGAELVRQAVLELTDGIGAADVTLDAAGFGPTCEAAVWCVRRGGRVVQAGLPIGDKPPIVPMARVANREIEILGSHGLDAADMPAVLQLVAEGKLRVRDLIEREVTLEELCHSLACKRSVTLEEGCRAIEAMEHTSPLGITVVIPSLCAPCE</sequence>
<dbReference type="SUPFAM" id="SSF52047">
    <property type="entry name" value="RNI-like"/>
    <property type="match status" value="1"/>
</dbReference>
<evidence type="ECO:0000256" key="3">
    <source>
        <dbReference type="ARBA" id="ARBA00023002"/>
    </source>
</evidence>
<comment type="caution">
    <text evidence="7">The sequence shown here is derived from an EMBL/GenBank/DDBJ whole genome shotgun (WGS) entry which is preliminary data.</text>
</comment>
<keyword evidence="2 4" id="KW-0862">Zinc</keyword>
<dbReference type="SMART" id="SM00829">
    <property type="entry name" value="PKS_ER"/>
    <property type="match status" value="1"/>
</dbReference>
<evidence type="ECO:0000259" key="6">
    <source>
        <dbReference type="SMART" id="SM00829"/>
    </source>
</evidence>
<name>A0A0M0JYN1_9EUKA</name>
<dbReference type="InterPro" id="IPR050129">
    <property type="entry name" value="Zn_alcohol_dh"/>
</dbReference>
<dbReference type="Gene3D" id="3.90.180.10">
    <property type="entry name" value="Medium-chain alcohol dehydrogenases, catalytic domain"/>
    <property type="match status" value="1"/>
</dbReference>
<evidence type="ECO:0000313" key="7">
    <source>
        <dbReference type="EMBL" id="KOO31238.1"/>
    </source>
</evidence>
<dbReference type="InterPro" id="IPR011032">
    <property type="entry name" value="GroES-like_sf"/>
</dbReference>
<dbReference type="InterPro" id="IPR036291">
    <property type="entry name" value="NAD(P)-bd_dom_sf"/>
</dbReference>
<dbReference type="PANTHER" id="PTHR43401:SF5">
    <property type="entry name" value="ALCOHOL DEHYDROGENASE-RELATED"/>
    <property type="match status" value="1"/>
</dbReference>
<dbReference type="AlphaFoldDB" id="A0A0M0JYN1"/>
<comment type="cofactor">
    <cofactor evidence="4">
        <name>Zn(2+)</name>
        <dbReference type="ChEBI" id="CHEBI:29105"/>
    </cofactor>
</comment>
<dbReference type="Pfam" id="PF08240">
    <property type="entry name" value="ADH_N"/>
    <property type="match status" value="1"/>
</dbReference>
<dbReference type="GO" id="GO:0008270">
    <property type="term" value="F:zinc ion binding"/>
    <property type="evidence" value="ECO:0007669"/>
    <property type="project" value="InterPro"/>
</dbReference>
<evidence type="ECO:0000256" key="1">
    <source>
        <dbReference type="ARBA" id="ARBA00022723"/>
    </source>
</evidence>
<organism evidence="7 8">
    <name type="scientific">Chrysochromulina tobinii</name>
    <dbReference type="NCBI Taxonomy" id="1460289"/>
    <lineage>
        <taxon>Eukaryota</taxon>
        <taxon>Haptista</taxon>
        <taxon>Haptophyta</taxon>
        <taxon>Prymnesiophyceae</taxon>
        <taxon>Prymnesiales</taxon>
        <taxon>Chrysochromulinaceae</taxon>
        <taxon>Chrysochromulina</taxon>
    </lineage>
</organism>
<keyword evidence="3" id="KW-0560">Oxidoreductase</keyword>
<dbReference type="InterPro" id="IPR002328">
    <property type="entry name" value="ADH_Zn_CS"/>
</dbReference>
<gene>
    <name evidence="7" type="ORF">Ctob_007051</name>
</gene>
<dbReference type="SMART" id="SM00368">
    <property type="entry name" value="LRR_RI"/>
    <property type="match status" value="7"/>
</dbReference>
<dbReference type="SUPFAM" id="SSF50129">
    <property type="entry name" value="GroES-like"/>
    <property type="match status" value="1"/>
</dbReference>
<dbReference type="InterPro" id="IPR013154">
    <property type="entry name" value="ADH-like_N"/>
</dbReference>
<reference evidence="8" key="1">
    <citation type="journal article" date="2015" name="PLoS Genet.">
        <title>Genome Sequence and Transcriptome Analyses of Chrysochromulina tobin: Metabolic Tools for Enhanced Algal Fitness in the Prominent Order Prymnesiales (Haptophyceae).</title>
        <authorList>
            <person name="Hovde B.T."/>
            <person name="Deodato C.R."/>
            <person name="Hunsperger H.M."/>
            <person name="Ryken S.A."/>
            <person name="Yost W."/>
            <person name="Jha R.K."/>
            <person name="Patterson J."/>
            <person name="Monnat R.J. Jr."/>
            <person name="Barlow S.B."/>
            <person name="Starkenburg S.R."/>
            <person name="Cattolico R.A."/>
        </authorList>
    </citation>
    <scope>NUCLEOTIDE SEQUENCE</scope>
    <source>
        <strain evidence="8">CCMP291</strain>
    </source>
</reference>
<keyword evidence="1 4" id="KW-0479">Metal-binding</keyword>
<evidence type="ECO:0000313" key="8">
    <source>
        <dbReference type="Proteomes" id="UP000037460"/>
    </source>
</evidence>
<keyword evidence="5" id="KW-0175">Coiled coil</keyword>
<dbReference type="EMBL" id="JWZX01002058">
    <property type="protein sequence ID" value="KOO31238.1"/>
    <property type="molecule type" value="Genomic_DNA"/>
</dbReference>
<protein>
    <submittedName>
        <fullName evidence="7">Alcohol dehydrogenase</fullName>
    </submittedName>
</protein>
<dbReference type="InterPro" id="IPR001611">
    <property type="entry name" value="Leu-rich_rpt"/>
</dbReference>
<proteinExistence type="inferred from homology"/>
<dbReference type="Proteomes" id="UP000037460">
    <property type="component" value="Unassembled WGS sequence"/>
</dbReference>
<keyword evidence="8" id="KW-1185">Reference proteome</keyword>
<dbReference type="InterPro" id="IPR013149">
    <property type="entry name" value="ADH-like_C"/>
</dbReference>
<dbReference type="Pfam" id="PF00107">
    <property type="entry name" value="ADH_zinc_N"/>
    <property type="match status" value="1"/>
</dbReference>
<dbReference type="InterPro" id="IPR032675">
    <property type="entry name" value="LRR_dom_sf"/>
</dbReference>
<dbReference type="SUPFAM" id="SSF51735">
    <property type="entry name" value="NAD(P)-binding Rossmann-fold domains"/>
    <property type="match status" value="1"/>
</dbReference>
<evidence type="ECO:0000256" key="5">
    <source>
        <dbReference type="SAM" id="Coils"/>
    </source>
</evidence>
<dbReference type="PANTHER" id="PTHR43401">
    <property type="entry name" value="L-THREONINE 3-DEHYDROGENASE"/>
    <property type="match status" value="1"/>
</dbReference>
<dbReference type="GO" id="GO:0016491">
    <property type="term" value="F:oxidoreductase activity"/>
    <property type="evidence" value="ECO:0007669"/>
    <property type="project" value="UniProtKB-KW"/>
</dbReference>
<dbReference type="Gene3D" id="3.40.50.720">
    <property type="entry name" value="NAD(P)-binding Rossmann-like Domain"/>
    <property type="match status" value="1"/>
</dbReference>
<evidence type="ECO:0000256" key="4">
    <source>
        <dbReference type="RuleBase" id="RU361277"/>
    </source>
</evidence>
<dbReference type="Pfam" id="PF13516">
    <property type="entry name" value="LRR_6"/>
    <property type="match status" value="4"/>
</dbReference>
<feature type="domain" description="Enoyl reductase (ER)" evidence="6">
    <location>
        <begin position="514"/>
        <end position="813"/>
    </location>
</feature>
<comment type="similarity">
    <text evidence="4">Belongs to the zinc-containing alcohol dehydrogenase family.</text>
</comment>
<accession>A0A0M0JYN1</accession>
<dbReference type="InterPro" id="IPR020843">
    <property type="entry name" value="ER"/>
</dbReference>
<evidence type="ECO:0000256" key="2">
    <source>
        <dbReference type="ARBA" id="ARBA00022833"/>
    </source>
</evidence>
<dbReference type="OrthoDB" id="256333at2759"/>
<dbReference type="PROSITE" id="PS00059">
    <property type="entry name" value="ADH_ZINC"/>
    <property type="match status" value="1"/>
</dbReference>
<feature type="coiled-coil region" evidence="5">
    <location>
        <begin position="379"/>
        <end position="459"/>
    </location>
</feature>
<dbReference type="Gene3D" id="3.80.10.10">
    <property type="entry name" value="Ribonuclease Inhibitor"/>
    <property type="match status" value="2"/>
</dbReference>